<evidence type="ECO:0000313" key="2">
    <source>
        <dbReference type="Proteomes" id="UP001177670"/>
    </source>
</evidence>
<proteinExistence type="predicted"/>
<protein>
    <submittedName>
        <fullName evidence="1">Uncharacterized protein</fullName>
    </submittedName>
</protein>
<dbReference type="AlphaFoldDB" id="A0AA40FCY2"/>
<dbReference type="Proteomes" id="UP001177670">
    <property type="component" value="Unassembled WGS sequence"/>
</dbReference>
<keyword evidence="2" id="KW-1185">Reference proteome</keyword>
<sequence length="66" mass="7712">MSDLSCTSLQSSFRRWIIVRLSHSCGGHYDLGQRRYDITLPFQDFMPPRWIQRGSDRKEALSHPSS</sequence>
<reference evidence="1" key="1">
    <citation type="submission" date="2021-10" db="EMBL/GenBank/DDBJ databases">
        <title>Melipona bicolor Genome sequencing and assembly.</title>
        <authorList>
            <person name="Araujo N.S."/>
            <person name="Arias M.C."/>
        </authorList>
    </citation>
    <scope>NUCLEOTIDE SEQUENCE</scope>
    <source>
        <strain evidence="1">USP_2M_L1-L4_2017</strain>
        <tissue evidence="1">Whole body</tissue>
    </source>
</reference>
<accession>A0AA40FCY2</accession>
<comment type="caution">
    <text evidence="1">The sequence shown here is derived from an EMBL/GenBank/DDBJ whole genome shotgun (WGS) entry which is preliminary data.</text>
</comment>
<evidence type="ECO:0000313" key="1">
    <source>
        <dbReference type="EMBL" id="KAK1116697.1"/>
    </source>
</evidence>
<organism evidence="1 2">
    <name type="scientific">Melipona bicolor</name>
    <dbReference type="NCBI Taxonomy" id="60889"/>
    <lineage>
        <taxon>Eukaryota</taxon>
        <taxon>Metazoa</taxon>
        <taxon>Ecdysozoa</taxon>
        <taxon>Arthropoda</taxon>
        <taxon>Hexapoda</taxon>
        <taxon>Insecta</taxon>
        <taxon>Pterygota</taxon>
        <taxon>Neoptera</taxon>
        <taxon>Endopterygota</taxon>
        <taxon>Hymenoptera</taxon>
        <taxon>Apocrita</taxon>
        <taxon>Aculeata</taxon>
        <taxon>Apoidea</taxon>
        <taxon>Anthophila</taxon>
        <taxon>Apidae</taxon>
        <taxon>Melipona</taxon>
    </lineage>
</organism>
<gene>
    <name evidence="1" type="ORF">K0M31_018160</name>
</gene>
<dbReference type="EMBL" id="JAHYIQ010000064">
    <property type="protein sequence ID" value="KAK1116697.1"/>
    <property type="molecule type" value="Genomic_DNA"/>
</dbReference>
<name>A0AA40FCY2_9HYME</name>